<feature type="domain" description="HTH cro/C1-type" evidence="1">
    <location>
        <begin position="75"/>
        <end position="106"/>
    </location>
</feature>
<dbReference type="SUPFAM" id="SSF47413">
    <property type="entry name" value="lambda repressor-like DNA-binding domains"/>
    <property type="match status" value="1"/>
</dbReference>
<dbReference type="InterPro" id="IPR001387">
    <property type="entry name" value="Cro/C1-type_HTH"/>
</dbReference>
<dbReference type="Gene3D" id="1.10.260.40">
    <property type="entry name" value="lambda repressor-like DNA-binding domains"/>
    <property type="match status" value="1"/>
</dbReference>
<dbReference type="Pfam" id="PF15731">
    <property type="entry name" value="MqsA_antitoxin"/>
    <property type="match status" value="1"/>
</dbReference>
<accession>A0A1W6LMT2</accession>
<dbReference type="InterPro" id="IPR010982">
    <property type="entry name" value="Lambda_DNA-bd_dom_sf"/>
</dbReference>
<organism evidence="2 3">
    <name type="scientific">Sedimentisphaera salicampi</name>
    <dbReference type="NCBI Taxonomy" id="1941349"/>
    <lineage>
        <taxon>Bacteria</taxon>
        <taxon>Pseudomonadati</taxon>
        <taxon>Planctomycetota</taxon>
        <taxon>Phycisphaerae</taxon>
        <taxon>Sedimentisphaerales</taxon>
        <taxon>Sedimentisphaeraceae</taxon>
        <taxon>Sedimentisphaera</taxon>
    </lineage>
</organism>
<reference evidence="3" key="1">
    <citation type="submission" date="2017-04" db="EMBL/GenBank/DDBJ databases">
        <title>Comparative genomics and description of representatives of a novel lineage of planctomycetes thriving in anoxic sediments.</title>
        <authorList>
            <person name="Spring S."/>
            <person name="Bunk B."/>
            <person name="Sproer C."/>
        </authorList>
    </citation>
    <scope>NUCLEOTIDE SEQUENCE [LARGE SCALE GENOMIC DNA]</scope>
    <source>
        <strain evidence="3">ST-PulAB-D4</strain>
    </source>
</reference>
<dbReference type="CDD" id="cd00093">
    <property type="entry name" value="HTH_XRE"/>
    <property type="match status" value="1"/>
</dbReference>
<proteinExistence type="predicted"/>
<dbReference type="STRING" id="1941349.STSP1_01451"/>
<dbReference type="KEGG" id="pbp:STSP1_01451"/>
<evidence type="ECO:0000313" key="3">
    <source>
        <dbReference type="Proteomes" id="UP000193334"/>
    </source>
</evidence>
<dbReference type="NCBIfam" id="TIGR03830">
    <property type="entry name" value="CxxCG_CxxCG_HTH"/>
    <property type="match status" value="1"/>
</dbReference>
<evidence type="ECO:0000259" key="1">
    <source>
        <dbReference type="PROSITE" id="PS50943"/>
    </source>
</evidence>
<dbReference type="GO" id="GO:0003677">
    <property type="term" value="F:DNA binding"/>
    <property type="evidence" value="ECO:0007669"/>
    <property type="project" value="InterPro"/>
</dbReference>
<dbReference type="Pfam" id="PF13274">
    <property type="entry name" value="SocA_Panacea"/>
    <property type="match status" value="1"/>
</dbReference>
<protein>
    <submittedName>
        <fullName evidence="2">Putative zinc finger/helix-turn-helix protein, YgiT family</fullName>
    </submittedName>
</protein>
<keyword evidence="3" id="KW-1185">Reference proteome</keyword>
<dbReference type="InterPro" id="IPR032758">
    <property type="entry name" value="MqsA/HigA-2"/>
</dbReference>
<name>A0A1W6LMT2_9BACT</name>
<dbReference type="AlphaFoldDB" id="A0A1W6LMT2"/>
<dbReference type="EMBL" id="CP021023">
    <property type="protein sequence ID" value="ARN57056.1"/>
    <property type="molecule type" value="Genomic_DNA"/>
</dbReference>
<dbReference type="InterPro" id="IPR022452">
    <property type="entry name" value="MqsA"/>
</dbReference>
<dbReference type="Proteomes" id="UP000193334">
    <property type="component" value="Chromosome"/>
</dbReference>
<dbReference type="RefSeq" id="WP_085755731.1">
    <property type="nucleotide sequence ID" value="NZ_CP021023.1"/>
</dbReference>
<dbReference type="PROSITE" id="PS50943">
    <property type="entry name" value="HTH_CROC1"/>
    <property type="match status" value="1"/>
</dbReference>
<evidence type="ECO:0000313" key="2">
    <source>
        <dbReference type="EMBL" id="ARN57056.1"/>
    </source>
</evidence>
<dbReference type="InterPro" id="IPR025272">
    <property type="entry name" value="SocA_Panacea"/>
</dbReference>
<sequence>MSKFCFKCGDFRDTFTKTVSESYKIRGENIEIEVDREFCSKCSEMLGSDKQDAEIQLRLYSIYRKRADLLSPEEIRNIRSGYGLSQRSFANLLGMSEATINRYERGALQDKTHDNLIRACKSADYVRDLLTRNGSQLSSWQKEKANKAINNGAGKQIFTEDFNEQCFPNEISLITGYRNFSYERFSKAVIFLCSEMGEVCTTVLNKLLFYADFICFAKSTVSLTGSAYRRLIFGPVPSDYDGAFSRMVDDKLIKSEEVEFDNGICGFYFSTSESSEDLKSVFSKSEIKVLEFIANKFKGMKAKDISDLSHKEDAWLHTNDRDLITYDYATNLKITMPD</sequence>
<gene>
    <name evidence="2" type="ORF">STSP1_01451</name>
</gene>